<keyword evidence="2" id="KW-1185">Reference proteome</keyword>
<evidence type="ECO:0000313" key="2">
    <source>
        <dbReference type="Proteomes" id="UP000327013"/>
    </source>
</evidence>
<name>A0A5N6KPT6_9ROSI</name>
<proteinExistence type="predicted"/>
<organism evidence="1 2">
    <name type="scientific">Carpinus fangiana</name>
    <dbReference type="NCBI Taxonomy" id="176857"/>
    <lineage>
        <taxon>Eukaryota</taxon>
        <taxon>Viridiplantae</taxon>
        <taxon>Streptophyta</taxon>
        <taxon>Embryophyta</taxon>
        <taxon>Tracheophyta</taxon>
        <taxon>Spermatophyta</taxon>
        <taxon>Magnoliopsida</taxon>
        <taxon>eudicotyledons</taxon>
        <taxon>Gunneridae</taxon>
        <taxon>Pentapetalae</taxon>
        <taxon>rosids</taxon>
        <taxon>fabids</taxon>
        <taxon>Fagales</taxon>
        <taxon>Betulaceae</taxon>
        <taxon>Carpinus</taxon>
    </lineage>
</organism>
<evidence type="ECO:0000313" key="1">
    <source>
        <dbReference type="EMBL" id="KAB8337174.1"/>
    </source>
</evidence>
<dbReference type="Proteomes" id="UP000327013">
    <property type="component" value="Unassembled WGS sequence"/>
</dbReference>
<protein>
    <submittedName>
        <fullName evidence="1">Uncharacterized protein</fullName>
    </submittedName>
</protein>
<dbReference type="EMBL" id="VIBQ01000009">
    <property type="protein sequence ID" value="KAB8337174.1"/>
    <property type="molecule type" value="Genomic_DNA"/>
</dbReference>
<reference evidence="1 2" key="1">
    <citation type="submission" date="2019-06" db="EMBL/GenBank/DDBJ databases">
        <title>A chromosomal-level reference genome of Carpinus fangiana (Coryloideae, Betulaceae).</title>
        <authorList>
            <person name="Yang X."/>
            <person name="Wang Z."/>
            <person name="Zhang L."/>
            <person name="Hao G."/>
            <person name="Liu J."/>
            <person name="Yang Y."/>
        </authorList>
    </citation>
    <scope>NUCLEOTIDE SEQUENCE [LARGE SCALE GENOMIC DNA]</scope>
    <source>
        <strain evidence="1">Cfa_2016G</strain>
        <tissue evidence="1">Leaf</tissue>
    </source>
</reference>
<gene>
    <name evidence="1" type="ORF">FH972_021478</name>
</gene>
<dbReference type="AlphaFoldDB" id="A0A5N6KPT6"/>
<comment type="caution">
    <text evidence="1">The sequence shown here is derived from an EMBL/GenBank/DDBJ whole genome shotgun (WGS) entry which is preliminary data.</text>
</comment>
<sequence length="73" mass="7964">MEATMSASRRMRVSGAFAKPEPCIVGWGQKAEQGRPGRHEEVYNPSIAATLAASVHVWRSGQHSTQYATKPLP</sequence>
<accession>A0A5N6KPT6</accession>